<proteinExistence type="predicted"/>
<evidence type="ECO:0000256" key="1">
    <source>
        <dbReference type="SAM" id="SignalP"/>
    </source>
</evidence>
<dbReference type="AlphaFoldDB" id="A0A2M7S6K9"/>
<gene>
    <name evidence="2" type="ORF">COY52_10300</name>
</gene>
<evidence type="ECO:0000313" key="2">
    <source>
        <dbReference type="EMBL" id="PIZ15171.1"/>
    </source>
</evidence>
<keyword evidence="1" id="KW-0732">Signal</keyword>
<feature type="chain" id="PRO_5014824824" evidence="1">
    <location>
        <begin position="24"/>
        <end position="129"/>
    </location>
</feature>
<dbReference type="EMBL" id="PFMR01000279">
    <property type="protein sequence ID" value="PIZ15171.1"/>
    <property type="molecule type" value="Genomic_DNA"/>
</dbReference>
<reference evidence="3" key="1">
    <citation type="submission" date="2017-09" db="EMBL/GenBank/DDBJ databases">
        <title>Depth-based differentiation of microbial function through sediment-hosted aquifers and enrichment of novel symbionts in the deep terrestrial subsurface.</title>
        <authorList>
            <person name="Probst A.J."/>
            <person name="Ladd B."/>
            <person name="Jarett J.K."/>
            <person name="Geller-Mcgrath D.E."/>
            <person name="Sieber C.M.K."/>
            <person name="Emerson J.B."/>
            <person name="Anantharaman K."/>
            <person name="Thomas B.C."/>
            <person name="Malmstrom R."/>
            <person name="Stieglmeier M."/>
            <person name="Klingl A."/>
            <person name="Woyke T."/>
            <person name="Ryan C.M."/>
            <person name="Banfield J.F."/>
        </authorList>
    </citation>
    <scope>NUCLEOTIDE SEQUENCE [LARGE SCALE GENOMIC DNA]</scope>
</reference>
<evidence type="ECO:0000313" key="3">
    <source>
        <dbReference type="Proteomes" id="UP000229307"/>
    </source>
</evidence>
<dbReference type="Proteomes" id="UP000229307">
    <property type="component" value="Unassembled WGS sequence"/>
</dbReference>
<comment type="caution">
    <text evidence="2">The sequence shown here is derived from an EMBL/GenBank/DDBJ whole genome shotgun (WGS) entry which is preliminary data.</text>
</comment>
<name>A0A2M7S6K9_9BACT</name>
<feature type="signal peptide" evidence="1">
    <location>
        <begin position="1"/>
        <end position="23"/>
    </location>
</feature>
<sequence length="129" mass="14531">MNKNIFVFVIAGTILVSASIAAAGDGYGNHVGELKQLDIKVVYTNFFYRDGQGYAVYYIGGPMSCEIHVRNTGNRTFNRLDITAQHQYYESGVCDRWWYQNPRTVAFQKGQPLPGDTRRTWTELSLGPG</sequence>
<organism evidence="2 3">
    <name type="scientific">Candidatus Desantisbacteria bacterium CG_4_10_14_0_8_um_filter_48_22</name>
    <dbReference type="NCBI Taxonomy" id="1974543"/>
    <lineage>
        <taxon>Bacteria</taxon>
        <taxon>Candidatus Desantisiibacteriota</taxon>
    </lineage>
</organism>
<accession>A0A2M7S6K9</accession>
<feature type="non-terminal residue" evidence="2">
    <location>
        <position position="129"/>
    </location>
</feature>
<protein>
    <submittedName>
        <fullName evidence="2">Uncharacterized protein</fullName>
    </submittedName>
</protein>